<dbReference type="EMBL" id="JBGMEK010000063">
    <property type="protein sequence ID" value="MFA0812976.1"/>
    <property type="molecule type" value="Genomic_DNA"/>
</dbReference>
<dbReference type="CDD" id="cd08946">
    <property type="entry name" value="SDR_e"/>
    <property type="match status" value="1"/>
</dbReference>
<gene>
    <name evidence="4" type="ORF">ACCI49_18885</name>
</gene>
<evidence type="ECO:0000256" key="2">
    <source>
        <dbReference type="ARBA" id="ARBA00007637"/>
    </source>
</evidence>
<accession>A0ABV4P4D1</accession>
<dbReference type="RefSeq" id="WP_371840719.1">
    <property type="nucleotide sequence ID" value="NZ_JBGMEK010000063.1"/>
</dbReference>
<proteinExistence type="inferred from homology"/>
<dbReference type="PANTHER" id="PTHR43000">
    <property type="entry name" value="DTDP-D-GLUCOSE 4,6-DEHYDRATASE-RELATED"/>
    <property type="match status" value="1"/>
</dbReference>
<dbReference type="Pfam" id="PF01370">
    <property type="entry name" value="Epimerase"/>
    <property type="match status" value="1"/>
</dbReference>
<feature type="domain" description="NAD-dependent epimerase/dehydratase" evidence="3">
    <location>
        <begin position="5"/>
        <end position="230"/>
    </location>
</feature>
<reference evidence="4 5" key="1">
    <citation type="submission" date="2024-08" db="EMBL/GenBank/DDBJ databases">
        <authorList>
            <person name="Ishaq N."/>
        </authorList>
    </citation>
    <scope>NUCLEOTIDE SEQUENCE [LARGE SCALE GENOMIC DNA]</scope>
    <source>
        <strain evidence="4 5">DSM 18651</strain>
    </source>
</reference>
<name>A0ABV4P4D1_9GAMM</name>
<evidence type="ECO:0000256" key="1">
    <source>
        <dbReference type="ARBA" id="ARBA00005125"/>
    </source>
</evidence>
<dbReference type="Gene3D" id="3.40.50.720">
    <property type="entry name" value="NAD(P)-binding Rossmann-like Domain"/>
    <property type="match status" value="1"/>
</dbReference>
<organism evidence="4 5">
    <name type="scientific">Microbulbifer epialgicus</name>
    <dbReference type="NCBI Taxonomy" id="393907"/>
    <lineage>
        <taxon>Bacteria</taxon>
        <taxon>Pseudomonadati</taxon>
        <taxon>Pseudomonadota</taxon>
        <taxon>Gammaproteobacteria</taxon>
        <taxon>Cellvibrionales</taxon>
        <taxon>Microbulbiferaceae</taxon>
        <taxon>Microbulbifer</taxon>
    </lineage>
</organism>
<sequence>MNIGITGASGYVGQFIVRYFLQRGCQVRALLRSAKKAEIFYGPSENKNLKWIKGDLADDRALSNFVDGLNIVIHGAYDHLPGRYRGGEGSNLAGFLEANLNRTLVLMQKAHAARVEKFLFISSRAVYATGQLRGILREGQVARPDTFYGAYKSAVEAMVSAWAQQRRWHAVSLRLTGVYGVVNPLARSKWYDIARSVVRGESYLEGRTASEVHGEDVARAVALLLGEEDARGLAVNCSDRLVSNRQVAKIIQLISGERGPLPPEAQGVPPAVMDCAYLRRKGFCFGGEERLRESLRKLVEAVQEEQRLSR</sequence>
<dbReference type="InterPro" id="IPR001509">
    <property type="entry name" value="Epimerase_deHydtase"/>
</dbReference>
<evidence type="ECO:0000259" key="3">
    <source>
        <dbReference type="Pfam" id="PF01370"/>
    </source>
</evidence>
<keyword evidence="5" id="KW-1185">Reference proteome</keyword>
<dbReference type="InterPro" id="IPR036291">
    <property type="entry name" value="NAD(P)-bd_dom_sf"/>
</dbReference>
<evidence type="ECO:0000313" key="5">
    <source>
        <dbReference type="Proteomes" id="UP001569428"/>
    </source>
</evidence>
<dbReference type="SUPFAM" id="SSF51735">
    <property type="entry name" value="NAD(P)-binding Rossmann-fold domains"/>
    <property type="match status" value="1"/>
</dbReference>
<protein>
    <submittedName>
        <fullName evidence="4">NAD-dependent epimerase/dehydratase family protein</fullName>
    </submittedName>
</protein>
<comment type="similarity">
    <text evidence="2">Belongs to the NAD(P)-dependent epimerase/dehydratase family.</text>
</comment>
<evidence type="ECO:0000313" key="4">
    <source>
        <dbReference type="EMBL" id="MFA0812976.1"/>
    </source>
</evidence>
<comment type="caution">
    <text evidence="4">The sequence shown here is derived from an EMBL/GenBank/DDBJ whole genome shotgun (WGS) entry which is preliminary data.</text>
</comment>
<comment type="pathway">
    <text evidence="1">Bacterial outer membrane biogenesis; LPS O-antigen biosynthesis.</text>
</comment>
<dbReference type="Proteomes" id="UP001569428">
    <property type="component" value="Unassembled WGS sequence"/>
</dbReference>